<gene>
    <name evidence="1" type="ORF">FGO68_gene939</name>
</gene>
<dbReference type="EMBL" id="RRYP01001896">
    <property type="protein sequence ID" value="TNV85356.1"/>
    <property type="molecule type" value="Genomic_DNA"/>
</dbReference>
<name>A0A8J8T8H4_HALGN</name>
<evidence type="ECO:0000313" key="2">
    <source>
        <dbReference type="Proteomes" id="UP000785679"/>
    </source>
</evidence>
<protein>
    <submittedName>
        <fullName evidence="1">Uncharacterized protein</fullName>
    </submittedName>
</protein>
<keyword evidence="2" id="KW-1185">Reference proteome</keyword>
<accession>A0A8J8T8H4</accession>
<reference evidence="1" key="1">
    <citation type="submission" date="2019-06" db="EMBL/GenBank/DDBJ databases">
        <authorList>
            <person name="Zheng W."/>
        </authorList>
    </citation>
    <scope>NUCLEOTIDE SEQUENCE</scope>
    <source>
        <strain evidence="1">QDHG01</strain>
    </source>
</reference>
<organism evidence="1 2">
    <name type="scientific">Halteria grandinella</name>
    <dbReference type="NCBI Taxonomy" id="5974"/>
    <lineage>
        <taxon>Eukaryota</taxon>
        <taxon>Sar</taxon>
        <taxon>Alveolata</taxon>
        <taxon>Ciliophora</taxon>
        <taxon>Intramacronucleata</taxon>
        <taxon>Spirotrichea</taxon>
        <taxon>Stichotrichia</taxon>
        <taxon>Sporadotrichida</taxon>
        <taxon>Halteriidae</taxon>
        <taxon>Halteria</taxon>
    </lineage>
</organism>
<dbReference type="AlphaFoldDB" id="A0A8J8T8H4"/>
<sequence>MQMPGLNRFPCLSKSHLRYRNVDGHPQTMRGEENILGYLYPVQLCFQGVLEMKSICNESSLMLNRARSNSALSLSRLLAQ</sequence>
<comment type="caution">
    <text evidence="1">The sequence shown here is derived from an EMBL/GenBank/DDBJ whole genome shotgun (WGS) entry which is preliminary data.</text>
</comment>
<evidence type="ECO:0000313" key="1">
    <source>
        <dbReference type="EMBL" id="TNV85356.1"/>
    </source>
</evidence>
<proteinExistence type="predicted"/>
<dbReference type="Proteomes" id="UP000785679">
    <property type="component" value="Unassembled WGS sequence"/>
</dbReference>